<keyword evidence="2" id="KW-1133">Transmembrane helix</keyword>
<feature type="compositionally biased region" description="Polar residues" evidence="1">
    <location>
        <begin position="198"/>
        <end position="207"/>
    </location>
</feature>
<accession>Q9P5W6</accession>
<protein>
    <submittedName>
        <fullName evidence="4">Uncharacterized protein B3E4.160</fullName>
    </submittedName>
</protein>
<reference evidence="4" key="2">
    <citation type="submission" date="2001-11" db="EMBL/GenBank/DDBJ databases">
        <authorList>
            <person name="German Neurospora genome project"/>
        </authorList>
    </citation>
    <scope>NUCLEOTIDE SEQUENCE</scope>
</reference>
<feature type="chain" id="PRO_5004335735" evidence="3">
    <location>
        <begin position="24"/>
        <end position="403"/>
    </location>
</feature>
<evidence type="ECO:0000256" key="3">
    <source>
        <dbReference type="SAM" id="SignalP"/>
    </source>
</evidence>
<keyword evidence="2" id="KW-0812">Transmembrane</keyword>
<name>Q9P5W6_NEUCS</name>
<reference evidence="4" key="1">
    <citation type="submission" date="2000-05" db="EMBL/GenBank/DDBJ databases">
        <authorList>
            <person name="Schulte U."/>
            <person name="Aign V."/>
            <person name="Hoheisel J."/>
            <person name="Brandt P."/>
            <person name="Fartmann B."/>
            <person name="Holland R."/>
            <person name="Nyakatura G."/>
            <person name="Mewes H.W."/>
            <person name="Mannhaupt G."/>
        </authorList>
    </citation>
    <scope>NUCLEOTIDE SEQUENCE</scope>
</reference>
<feature type="transmembrane region" description="Helical" evidence="2">
    <location>
        <begin position="101"/>
        <end position="127"/>
    </location>
</feature>
<dbReference type="EMBL" id="AL355931">
    <property type="protein sequence ID" value="CAB91404.1"/>
    <property type="molecule type" value="Genomic_DNA"/>
</dbReference>
<keyword evidence="3" id="KW-0732">Signal</keyword>
<keyword evidence="2" id="KW-0472">Membrane</keyword>
<organism evidence="4">
    <name type="scientific">Neurospora crassa</name>
    <dbReference type="NCBI Taxonomy" id="5141"/>
    <lineage>
        <taxon>Eukaryota</taxon>
        <taxon>Fungi</taxon>
        <taxon>Dikarya</taxon>
        <taxon>Ascomycota</taxon>
        <taxon>Pezizomycotina</taxon>
        <taxon>Sordariomycetes</taxon>
        <taxon>Sordariomycetidae</taxon>
        <taxon>Sordariales</taxon>
        <taxon>Sordariaceae</taxon>
        <taxon>Neurospora</taxon>
    </lineage>
</organism>
<dbReference type="AlphaFoldDB" id="Q9P5W6"/>
<dbReference type="VEuPathDB" id="FungiDB:NCU09617"/>
<proteinExistence type="predicted"/>
<evidence type="ECO:0000256" key="1">
    <source>
        <dbReference type="SAM" id="MobiDB-lite"/>
    </source>
</evidence>
<feature type="region of interest" description="Disordered" evidence="1">
    <location>
        <begin position="124"/>
        <end position="207"/>
    </location>
</feature>
<feature type="compositionally biased region" description="Low complexity" evidence="1">
    <location>
        <begin position="126"/>
        <end position="188"/>
    </location>
</feature>
<gene>
    <name evidence="4" type="primary">B3E4.160</name>
</gene>
<sequence length="403" mass="43368">MFSFLCAWLFCSLFIHFLSFTHSFQIHISHDMMADPDTINAKCYNPGHSNLEVAYHPQRQAQPSSLGNFPSYASTSGLERGADAYPQQPQDTKLLGLSVPVFWTVVVGLVMLLAGAIGGGIGGGLAASQHSSQSEASPPSSLSISGSSISSTTTTATIASPPSQSESASPLLTTTTSPTTTTGTQSTAFGPSPAPSDNCPSVNNTQYTPLDASGNSMTVAINPGGLTKVQSFVRLCNRNYPAGAPHGNPDTLDIMKLYLPTLEACIDACATYNIVYQENRPQRAGGAQDGTDMGLCRSVAIVKNGEWQQYLPSLPTFAHKYAGFDQGLHPTNEKPLPSDIDRRRLLLPQERNGERQHLWKSGEVFRWRFASLEIDKTSCVHKLTLCWHHPACAINPQQSALGR</sequence>
<dbReference type="PIR" id="T49603">
    <property type="entry name" value="T49603"/>
</dbReference>
<feature type="signal peptide" evidence="3">
    <location>
        <begin position="1"/>
        <end position="23"/>
    </location>
</feature>
<evidence type="ECO:0000313" key="4">
    <source>
        <dbReference type="EMBL" id="CAB91404.1"/>
    </source>
</evidence>
<evidence type="ECO:0000256" key="2">
    <source>
        <dbReference type="SAM" id="Phobius"/>
    </source>
</evidence>